<dbReference type="Proteomes" id="UP000054217">
    <property type="component" value="Unassembled WGS sequence"/>
</dbReference>
<protein>
    <submittedName>
        <fullName evidence="1">Uncharacterized protein</fullName>
    </submittedName>
</protein>
<sequence length="115" mass="13201">MAEACSGKVVQPYYVKHRYLLGTIWVIRIACGGWEKSNDRIVAVDVVEFPGGRYKTLTWEPMYGTKGPIKAEIPCLMRETSWFGGRLDGHRVEGTHEVFSLAPTQRPIKRQDWEF</sequence>
<dbReference type="STRING" id="870435.A0A0C3K2L4"/>
<dbReference type="OrthoDB" id="10333273at2759"/>
<reference evidence="2" key="2">
    <citation type="submission" date="2015-01" db="EMBL/GenBank/DDBJ databases">
        <title>Evolutionary Origins and Diversification of the Mycorrhizal Mutualists.</title>
        <authorList>
            <consortium name="DOE Joint Genome Institute"/>
            <consortium name="Mycorrhizal Genomics Consortium"/>
            <person name="Kohler A."/>
            <person name="Kuo A."/>
            <person name="Nagy L.G."/>
            <person name="Floudas D."/>
            <person name="Copeland A."/>
            <person name="Barry K.W."/>
            <person name="Cichocki N."/>
            <person name="Veneault-Fourrey C."/>
            <person name="LaButti K."/>
            <person name="Lindquist E.A."/>
            <person name="Lipzen A."/>
            <person name="Lundell T."/>
            <person name="Morin E."/>
            <person name="Murat C."/>
            <person name="Riley R."/>
            <person name="Ohm R."/>
            <person name="Sun H."/>
            <person name="Tunlid A."/>
            <person name="Henrissat B."/>
            <person name="Grigoriev I.V."/>
            <person name="Hibbett D.S."/>
            <person name="Martin F."/>
        </authorList>
    </citation>
    <scope>NUCLEOTIDE SEQUENCE [LARGE SCALE GENOMIC DNA]</scope>
    <source>
        <strain evidence="2">Marx 270</strain>
    </source>
</reference>
<keyword evidence="2" id="KW-1185">Reference proteome</keyword>
<proteinExistence type="predicted"/>
<reference evidence="1 2" key="1">
    <citation type="submission" date="2014-04" db="EMBL/GenBank/DDBJ databases">
        <authorList>
            <consortium name="DOE Joint Genome Institute"/>
            <person name="Kuo A."/>
            <person name="Kohler A."/>
            <person name="Costa M.D."/>
            <person name="Nagy L.G."/>
            <person name="Floudas D."/>
            <person name="Copeland A."/>
            <person name="Barry K.W."/>
            <person name="Cichocki N."/>
            <person name="Veneault-Fourrey C."/>
            <person name="LaButti K."/>
            <person name="Lindquist E.A."/>
            <person name="Lipzen A."/>
            <person name="Lundell T."/>
            <person name="Morin E."/>
            <person name="Murat C."/>
            <person name="Sun H."/>
            <person name="Tunlid A."/>
            <person name="Henrissat B."/>
            <person name="Grigoriev I.V."/>
            <person name="Hibbett D.S."/>
            <person name="Martin F."/>
            <person name="Nordberg H.P."/>
            <person name="Cantor M.N."/>
            <person name="Hua S.X."/>
        </authorList>
    </citation>
    <scope>NUCLEOTIDE SEQUENCE [LARGE SCALE GENOMIC DNA]</scope>
    <source>
        <strain evidence="1 2">Marx 270</strain>
    </source>
</reference>
<dbReference type="HOGENOM" id="CLU_2109998_0_0_1"/>
<dbReference type="AlphaFoldDB" id="A0A0C3K2L4"/>
<gene>
    <name evidence="1" type="ORF">M404DRAFT_606652</name>
</gene>
<organism evidence="1 2">
    <name type="scientific">Pisolithus tinctorius Marx 270</name>
    <dbReference type="NCBI Taxonomy" id="870435"/>
    <lineage>
        <taxon>Eukaryota</taxon>
        <taxon>Fungi</taxon>
        <taxon>Dikarya</taxon>
        <taxon>Basidiomycota</taxon>
        <taxon>Agaricomycotina</taxon>
        <taxon>Agaricomycetes</taxon>
        <taxon>Agaricomycetidae</taxon>
        <taxon>Boletales</taxon>
        <taxon>Sclerodermatineae</taxon>
        <taxon>Pisolithaceae</taxon>
        <taxon>Pisolithus</taxon>
    </lineage>
</organism>
<accession>A0A0C3K2L4</accession>
<evidence type="ECO:0000313" key="1">
    <source>
        <dbReference type="EMBL" id="KIO03767.1"/>
    </source>
</evidence>
<dbReference type="InParanoid" id="A0A0C3K2L4"/>
<evidence type="ECO:0000313" key="2">
    <source>
        <dbReference type="Proteomes" id="UP000054217"/>
    </source>
</evidence>
<dbReference type="EMBL" id="KN831974">
    <property type="protein sequence ID" value="KIO03767.1"/>
    <property type="molecule type" value="Genomic_DNA"/>
</dbReference>
<name>A0A0C3K2L4_PISTI</name>